<dbReference type="Gene3D" id="3.40.50.150">
    <property type="entry name" value="Vaccinia Virus protein VP39"/>
    <property type="match status" value="1"/>
</dbReference>
<dbReference type="GO" id="GO:0003676">
    <property type="term" value="F:nucleic acid binding"/>
    <property type="evidence" value="ECO:0007669"/>
    <property type="project" value="InterPro"/>
</dbReference>
<keyword evidence="4 6" id="KW-0949">S-adenosyl-L-methionine</keyword>
<comment type="catalytic activity">
    <reaction evidence="6">
        <text>adenosine(37) in tRNA1(Val) + S-adenosyl-L-methionine = N(6)-methyladenosine(37) in tRNA1(Val) + S-adenosyl-L-homocysteine + H(+)</text>
        <dbReference type="Rhea" id="RHEA:43160"/>
        <dbReference type="Rhea" id="RHEA-COMP:10369"/>
        <dbReference type="Rhea" id="RHEA-COMP:10370"/>
        <dbReference type="ChEBI" id="CHEBI:15378"/>
        <dbReference type="ChEBI" id="CHEBI:57856"/>
        <dbReference type="ChEBI" id="CHEBI:59789"/>
        <dbReference type="ChEBI" id="CHEBI:74411"/>
        <dbReference type="ChEBI" id="CHEBI:74449"/>
        <dbReference type="EC" id="2.1.1.223"/>
    </reaction>
</comment>
<evidence type="ECO:0000313" key="9">
    <source>
        <dbReference type="Proteomes" id="UP000321124"/>
    </source>
</evidence>
<reference evidence="8 9" key="1">
    <citation type="journal article" date="2019" name="Ecotoxicol. Environ. Saf.">
        <title>Microbial characterization of heavy metal resistant bacterial strains isolated from an electroplating wastewater treatment plant.</title>
        <authorList>
            <person name="Cai X."/>
            <person name="Zheng X."/>
            <person name="Zhang D."/>
            <person name="Iqbal W."/>
            <person name="Liu C."/>
            <person name="Yang B."/>
            <person name="Zhao X."/>
            <person name="Lu X."/>
            <person name="Mao Y."/>
        </authorList>
    </citation>
    <scope>NUCLEOTIDE SEQUENCE [LARGE SCALE GENOMIC DNA]</scope>
    <source>
        <strain evidence="8 9">Ni1-3</strain>
    </source>
</reference>
<proteinExistence type="inferred from homology"/>
<dbReference type="EC" id="2.1.1.223" evidence="6"/>
<dbReference type="AlphaFoldDB" id="A0A5B8R1B9"/>
<dbReference type="GO" id="GO:0016430">
    <property type="term" value="F:tRNA (adenine-N6)-methyltransferase activity"/>
    <property type="evidence" value="ECO:0007669"/>
    <property type="project" value="UniProtKB-UniRule"/>
</dbReference>
<feature type="domain" description="Methyltransferase small" evidence="7">
    <location>
        <begin position="34"/>
        <end position="123"/>
    </location>
</feature>
<dbReference type="Proteomes" id="UP000321124">
    <property type="component" value="Chromosome"/>
</dbReference>
<dbReference type="InterPro" id="IPR029063">
    <property type="entry name" value="SAM-dependent_MTases_sf"/>
</dbReference>
<name>A0A5B8R1B9_9GAMM</name>
<keyword evidence="5 6" id="KW-0819">tRNA processing</keyword>
<dbReference type="GO" id="GO:0032259">
    <property type="term" value="P:methylation"/>
    <property type="evidence" value="ECO:0007669"/>
    <property type="project" value="UniProtKB-KW"/>
</dbReference>
<dbReference type="PANTHER" id="PTHR47739:SF1">
    <property type="entry name" value="TRNA1(VAL) (ADENINE(37)-N6)-METHYLTRANSFERASE"/>
    <property type="match status" value="1"/>
</dbReference>
<dbReference type="KEGG" id="sdeo:D0436_18035"/>
<evidence type="ECO:0000256" key="1">
    <source>
        <dbReference type="ARBA" id="ARBA00022490"/>
    </source>
</evidence>
<dbReference type="Pfam" id="PF05175">
    <property type="entry name" value="MTS"/>
    <property type="match status" value="1"/>
</dbReference>
<keyword evidence="3 6" id="KW-0808">Transferase</keyword>
<evidence type="ECO:0000256" key="5">
    <source>
        <dbReference type="ARBA" id="ARBA00022694"/>
    </source>
</evidence>
<dbReference type="InterPro" id="IPR022882">
    <property type="entry name" value="tRNA_adenine-N6_MeTrfase"/>
</dbReference>
<comment type="subcellular location">
    <subcellularLocation>
        <location evidence="6">Cytoplasm</location>
    </subcellularLocation>
</comment>
<dbReference type="PROSITE" id="PS00092">
    <property type="entry name" value="N6_MTASE"/>
    <property type="match status" value="1"/>
</dbReference>
<evidence type="ECO:0000256" key="6">
    <source>
        <dbReference type="HAMAP-Rule" id="MF_01872"/>
    </source>
</evidence>
<dbReference type="GO" id="GO:0008033">
    <property type="term" value="P:tRNA processing"/>
    <property type="evidence" value="ECO:0007669"/>
    <property type="project" value="UniProtKB-UniRule"/>
</dbReference>
<dbReference type="InterPro" id="IPR050210">
    <property type="entry name" value="tRNA_Adenine-N(6)_MTase"/>
</dbReference>
<keyword evidence="1 6" id="KW-0963">Cytoplasm</keyword>
<evidence type="ECO:0000256" key="3">
    <source>
        <dbReference type="ARBA" id="ARBA00022679"/>
    </source>
</evidence>
<keyword evidence="2 6" id="KW-0489">Methyltransferase</keyword>
<dbReference type="InterPro" id="IPR002052">
    <property type="entry name" value="DNA_methylase_N6_adenine_CS"/>
</dbReference>
<dbReference type="InterPro" id="IPR007848">
    <property type="entry name" value="Small_mtfrase_dom"/>
</dbReference>
<evidence type="ECO:0000313" key="8">
    <source>
        <dbReference type="EMBL" id="QDZ92202.1"/>
    </source>
</evidence>
<accession>A0A5B8R1B9</accession>
<evidence type="ECO:0000256" key="2">
    <source>
        <dbReference type="ARBA" id="ARBA00022603"/>
    </source>
</evidence>
<gene>
    <name evidence="8" type="ORF">D0436_18035</name>
</gene>
<dbReference type="PANTHER" id="PTHR47739">
    <property type="entry name" value="TRNA1(VAL) (ADENINE(37)-N6)-METHYLTRANSFERASE"/>
    <property type="match status" value="1"/>
</dbReference>
<dbReference type="SUPFAM" id="SSF53335">
    <property type="entry name" value="S-adenosyl-L-methionine-dependent methyltransferases"/>
    <property type="match status" value="1"/>
</dbReference>
<dbReference type="RefSeq" id="WP_208659977.1">
    <property type="nucleotide sequence ID" value="NZ_CP031775.2"/>
</dbReference>
<evidence type="ECO:0000256" key="4">
    <source>
        <dbReference type="ARBA" id="ARBA00022691"/>
    </source>
</evidence>
<comment type="similarity">
    <text evidence="6">Belongs to the methyltransferase superfamily. tRNA (adenine-N(6)-)-methyltransferase family.</text>
</comment>
<dbReference type="HAMAP" id="MF_01872">
    <property type="entry name" value="tRNA_methyltr_YfiC"/>
    <property type="match status" value="1"/>
</dbReference>
<organism evidence="8 9">
    <name type="scientific">Shewanella decolorationis</name>
    <dbReference type="NCBI Taxonomy" id="256839"/>
    <lineage>
        <taxon>Bacteria</taxon>
        <taxon>Pseudomonadati</taxon>
        <taxon>Pseudomonadota</taxon>
        <taxon>Gammaproteobacteria</taxon>
        <taxon>Alteromonadales</taxon>
        <taxon>Shewanellaceae</taxon>
        <taxon>Shewanella</taxon>
    </lineage>
</organism>
<dbReference type="EMBL" id="CP031775">
    <property type="protein sequence ID" value="QDZ92202.1"/>
    <property type="molecule type" value="Genomic_DNA"/>
</dbReference>
<dbReference type="CDD" id="cd02440">
    <property type="entry name" value="AdoMet_MTases"/>
    <property type="match status" value="1"/>
</dbReference>
<protein>
    <recommendedName>
        <fullName evidence="6">tRNA1(Val) (adenine(37)-N6)-methyltransferase</fullName>
        <ecNumber evidence="6">2.1.1.223</ecNumber>
    </recommendedName>
    <alternativeName>
        <fullName evidence="6">tRNA m6A37 methyltransferase</fullName>
    </alternativeName>
</protein>
<sequence>MAFTFKQFHIDDLNCGMPVSTDGVILGAWAPLSQAKHILDIGAGSGLLSLMAAQRSQGQITAVELEEKAAAACQYNMTQSPWADRCKLIHGDIHHVCQQAEYKGYFDHIICNPPYFEHGPKANEQHRAMARHTDNLGFTPLLEAIGQCLSHEGHASLILPTQSLTRFKACLHQTELYLVQEVSVKSVEDKIANRVLLLLAKILLTKSQDEPYQHTELTIRGEDGRYTEQMIELTKDFYLKL</sequence>
<dbReference type="GO" id="GO:0005737">
    <property type="term" value="C:cytoplasm"/>
    <property type="evidence" value="ECO:0007669"/>
    <property type="project" value="UniProtKB-SubCell"/>
</dbReference>
<comment type="function">
    <text evidence="6">Specifically methylates the adenine in position 37 of tRNA(1)(Val) (anticodon cmo5UAC).</text>
</comment>
<evidence type="ECO:0000259" key="7">
    <source>
        <dbReference type="Pfam" id="PF05175"/>
    </source>
</evidence>